<protein>
    <submittedName>
        <fullName evidence="2">Phospholipase C</fullName>
    </submittedName>
</protein>
<feature type="domain" description="Phosphatidylinositol-specific phospholipase C X" evidence="1">
    <location>
        <begin position="123"/>
        <end position="268"/>
    </location>
</feature>
<dbReference type="AlphaFoldDB" id="A0A9P3ULB9"/>
<accession>A0A9P3ULB9</accession>
<evidence type="ECO:0000313" key="3">
    <source>
        <dbReference type="Proteomes" id="UP001063166"/>
    </source>
</evidence>
<dbReference type="GO" id="GO:0006629">
    <property type="term" value="P:lipid metabolic process"/>
    <property type="evidence" value="ECO:0007669"/>
    <property type="project" value="InterPro"/>
</dbReference>
<dbReference type="PANTHER" id="PTHR13593:SF148">
    <property type="entry name" value="PHOSPHATIDYLINOSITOL-SPECIFIC PHOSPHOLIPASE C X DOMAIN-CONTAINING PROTEIN"/>
    <property type="match status" value="1"/>
</dbReference>
<dbReference type="InterPro" id="IPR000909">
    <property type="entry name" value="PLipase_C_PInositol-sp_X_dom"/>
</dbReference>
<dbReference type="Gene3D" id="3.20.20.190">
    <property type="entry name" value="Phosphatidylinositol (PI) phosphodiesterase"/>
    <property type="match status" value="1"/>
</dbReference>
<dbReference type="Pfam" id="PF00388">
    <property type="entry name" value="PI-PLC-X"/>
    <property type="match status" value="1"/>
</dbReference>
<dbReference type="EMBL" id="BRPK01000002">
    <property type="protein sequence ID" value="GLB35470.1"/>
    <property type="molecule type" value="Genomic_DNA"/>
</dbReference>
<dbReference type="GO" id="GO:0008081">
    <property type="term" value="F:phosphoric diester hydrolase activity"/>
    <property type="evidence" value="ECO:0007669"/>
    <property type="project" value="InterPro"/>
</dbReference>
<dbReference type="PANTHER" id="PTHR13593">
    <property type="match status" value="1"/>
</dbReference>
<sequence>MRLTILNLTEETISCRWASKQSSGTPSEALLRPSIPSTFDFMKSCELGLLPISSRDPESKEWIVKPEKSWIRIPLVLSALWRVIRIPDDCPWRIYLSKVAKTHHRLFVLRRRDLASFLSELPDTLSLASLCLAGTHETNALHGWPISQCQALTTPLAVQLQSGIRVIDVRLSIIDGRLISYHGIYPQRTPFQETLTVIHDFLTAPATCRETIVMSIKQEDFARNSYLDFSRLVHEEIFNGPGGREMWFLQNRVPSLGEVRGKVVLFSRFGGNGEGWEGGWEGLGIHPLVWPDGEKHAFTWQCKDTLVSIHDWYKIPSFLAIPEKVALATQILLLPPNNPPMRTLAITFLSAASFPLALPPTVAKGLGWPKWGFGVEGVNSRFVQWILNNFAGEAETTLPTPDEKIAGEGPRIRGWALMDYYDEPESALTALLVECNYMGRRKGEEGW</sequence>
<dbReference type="SMART" id="SM00148">
    <property type="entry name" value="PLCXc"/>
    <property type="match status" value="1"/>
</dbReference>
<keyword evidence="3" id="KW-1185">Reference proteome</keyword>
<dbReference type="SUPFAM" id="SSF51695">
    <property type="entry name" value="PLC-like phosphodiesterases"/>
    <property type="match status" value="1"/>
</dbReference>
<dbReference type="InterPro" id="IPR017946">
    <property type="entry name" value="PLC-like_Pdiesterase_TIM-brl"/>
</dbReference>
<reference evidence="2" key="1">
    <citation type="submission" date="2022-07" db="EMBL/GenBank/DDBJ databases">
        <title>The genome of Lyophyllum shimeji provides insight into the initial evolution of ectomycorrhizal fungal genome.</title>
        <authorList>
            <person name="Kobayashi Y."/>
            <person name="Shibata T."/>
            <person name="Hirakawa H."/>
            <person name="Shigenobu S."/>
            <person name="Nishiyama T."/>
            <person name="Yamada A."/>
            <person name="Hasebe M."/>
            <person name="Kawaguchi M."/>
        </authorList>
    </citation>
    <scope>NUCLEOTIDE SEQUENCE</scope>
    <source>
        <strain evidence="2">AT787</strain>
    </source>
</reference>
<proteinExistence type="predicted"/>
<gene>
    <name evidence="2" type="ORF">LshimejAT787_0210350</name>
</gene>
<dbReference type="PROSITE" id="PS50007">
    <property type="entry name" value="PIPLC_X_DOMAIN"/>
    <property type="match status" value="1"/>
</dbReference>
<name>A0A9P3ULB9_LYOSH</name>
<comment type="caution">
    <text evidence="2">The sequence shown here is derived from an EMBL/GenBank/DDBJ whole genome shotgun (WGS) entry which is preliminary data.</text>
</comment>
<dbReference type="InterPro" id="IPR051057">
    <property type="entry name" value="PI-PLC_domain"/>
</dbReference>
<dbReference type="Proteomes" id="UP001063166">
    <property type="component" value="Unassembled WGS sequence"/>
</dbReference>
<evidence type="ECO:0000313" key="2">
    <source>
        <dbReference type="EMBL" id="GLB35470.1"/>
    </source>
</evidence>
<dbReference type="OrthoDB" id="1046782at2759"/>
<evidence type="ECO:0000259" key="1">
    <source>
        <dbReference type="SMART" id="SM00148"/>
    </source>
</evidence>
<organism evidence="2 3">
    <name type="scientific">Lyophyllum shimeji</name>
    <name type="common">Hon-shimeji</name>
    <name type="synonym">Tricholoma shimeji</name>
    <dbReference type="NCBI Taxonomy" id="47721"/>
    <lineage>
        <taxon>Eukaryota</taxon>
        <taxon>Fungi</taxon>
        <taxon>Dikarya</taxon>
        <taxon>Basidiomycota</taxon>
        <taxon>Agaricomycotina</taxon>
        <taxon>Agaricomycetes</taxon>
        <taxon>Agaricomycetidae</taxon>
        <taxon>Agaricales</taxon>
        <taxon>Tricholomatineae</taxon>
        <taxon>Lyophyllaceae</taxon>
        <taxon>Lyophyllum</taxon>
    </lineage>
</organism>